<sequence length="81" mass="9293">MSFILAMMAGMIIGGAAVAYRLSRRWQQQVKEAEKNLQEIAEQHQQEVAAAREMKQKAADLQFQLNQARNELRALQHKPED</sequence>
<keyword evidence="1" id="KW-0175">Coiled coil</keyword>
<dbReference type="RefSeq" id="WP_260977361.1">
    <property type="nucleotide sequence ID" value="NZ_JAOANI010000028.1"/>
</dbReference>
<reference evidence="2" key="1">
    <citation type="journal article" date="2022" name="Front. Microbiol.">
        <title>Genome-based taxonomic rearrangement of Oceanobacter-related bacteria including the description of Thalassolituus hydrocarbonoclasticus sp. nov. and Thalassolituus pacificus sp. nov. and emended description of the genus Thalassolituus.</title>
        <authorList>
            <person name="Dong C."/>
            <person name="Wei L."/>
            <person name="Wang J."/>
            <person name="Lai Q."/>
            <person name="Huang Z."/>
            <person name="Shao Z."/>
        </authorList>
    </citation>
    <scope>NUCLEOTIDE SEQUENCE</scope>
    <source>
        <strain evidence="2">59MF3M-4</strain>
    </source>
</reference>
<organism evidence="2 3">
    <name type="scientific">Thalassolituus pacificus</name>
    <dbReference type="NCBI Taxonomy" id="2975440"/>
    <lineage>
        <taxon>Bacteria</taxon>
        <taxon>Pseudomonadati</taxon>
        <taxon>Pseudomonadota</taxon>
        <taxon>Gammaproteobacteria</taxon>
        <taxon>Oceanospirillales</taxon>
        <taxon>Oceanospirillaceae</taxon>
        <taxon>Thalassolituus</taxon>
    </lineage>
</organism>
<reference evidence="2" key="2">
    <citation type="submission" date="2022-08" db="EMBL/GenBank/DDBJ databases">
        <authorList>
            <person name="Dong C."/>
        </authorList>
    </citation>
    <scope>NUCLEOTIDE SEQUENCE</scope>
    <source>
        <strain evidence="2">59MF3M-4</strain>
    </source>
</reference>
<keyword evidence="3" id="KW-1185">Reference proteome</keyword>
<name>A0A9X3ASX8_9GAMM</name>
<protein>
    <submittedName>
        <fullName evidence="2">Uncharacterized protein</fullName>
    </submittedName>
</protein>
<evidence type="ECO:0000256" key="1">
    <source>
        <dbReference type="SAM" id="Coils"/>
    </source>
</evidence>
<dbReference type="AlphaFoldDB" id="A0A9X3ASX8"/>
<dbReference type="Proteomes" id="UP001147830">
    <property type="component" value="Unassembled WGS sequence"/>
</dbReference>
<feature type="coiled-coil region" evidence="1">
    <location>
        <begin position="23"/>
        <end position="78"/>
    </location>
</feature>
<comment type="caution">
    <text evidence="2">The sequence shown here is derived from an EMBL/GenBank/DDBJ whole genome shotgun (WGS) entry which is preliminary data.</text>
</comment>
<dbReference type="EMBL" id="JAOANI010000028">
    <property type="protein sequence ID" value="MCT7360529.1"/>
    <property type="molecule type" value="Genomic_DNA"/>
</dbReference>
<evidence type="ECO:0000313" key="2">
    <source>
        <dbReference type="EMBL" id="MCT7360529.1"/>
    </source>
</evidence>
<evidence type="ECO:0000313" key="3">
    <source>
        <dbReference type="Proteomes" id="UP001147830"/>
    </source>
</evidence>
<gene>
    <name evidence="2" type="ORF">NYR02_16015</name>
</gene>
<proteinExistence type="predicted"/>
<accession>A0A9X3ASX8</accession>